<dbReference type="STRING" id="105231.A0A1Y1HSN3"/>
<evidence type="ECO:0000256" key="8">
    <source>
        <dbReference type="ARBA" id="ARBA00061496"/>
    </source>
</evidence>
<feature type="region of interest" description="Disordered" evidence="9">
    <location>
        <begin position="288"/>
        <end position="308"/>
    </location>
</feature>
<reference evidence="10 11" key="1">
    <citation type="journal article" date="2014" name="Nat. Commun.">
        <title>Klebsormidium flaccidum genome reveals primary factors for plant terrestrial adaptation.</title>
        <authorList>
            <person name="Hori K."/>
            <person name="Maruyama F."/>
            <person name="Fujisawa T."/>
            <person name="Togashi T."/>
            <person name="Yamamoto N."/>
            <person name="Seo M."/>
            <person name="Sato S."/>
            <person name="Yamada T."/>
            <person name="Mori H."/>
            <person name="Tajima N."/>
            <person name="Moriyama T."/>
            <person name="Ikeuchi M."/>
            <person name="Watanabe M."/>
            <person name="Wada H."/>
            <person name="Kobayashi K."/>
            <person name="Saito M."/>
            <person name="Masuda T."/>
            <person name="Sasaki-Sekimoto Y."/>
            <person name="Mashiguchi K."/>
            <person name="Awai K."/>
            <person name="Shimojima M."/>
            <person name="Masuda S."/>
            <person name="Iwai M."/>
            <person name="Nobusawa T."/>
            <person name="Narise T."/>
            <person name="Kondo S."/>
            <person name="Saito H."/>
            <person name="Sato R."/>
            <person name="Murakawa M."/>
            <person name="Ihara Y."/>
            <person name="Oshima-Yamada Y."/>
            <person name="Ohtaka K."/>
            <person name="Satoh M."/>
            <person name="Sonobe K."/>
            <person name="Ishii M."/>
            <person name="Ohtani R."/>
            <person name="Kanamori-Sato M."/>
            <person name="Honoki R."/>
            <person name="Miyazaki D."/>
            <person name="Mochizuki H."/>
            <person name="Umetsu J."/>
            <person name="Higashi K."/>
            <person name="Shibata D."/>
            <person name="Kamiya Y."/>
            <person name="Sato N."/>
            <person name="Nakamura Y."/>
            <person name="Tabata S."/>
            <person name="Ida S."/>
            <person name="Kurokawa K."/>
            <person name="Ohta H."/>
        </authorList>
    </citation>
    <scope>NUCLEOTIDE SEQUENCE [LARGE SCALE GENOMIC DNA]</scope>
    <source>
        <strain evidence="10 11">NIES-2285</strain>
    </source>
</reference>
<dbReference type="InterPro" id="IPR023198">
    <property type="entry name" value="PGP-like_dom2"/>
</dbReference>
<dbReference type="OrthoDB" id="40579at2759"/>
<sequence length="308" mass="34005">MSGRETNMEDEVPAADKAESFIMKSKQSEVGVKIAIAPVDSDGAVATAPVLGPGILHGAISGGVHNERRKITHILFDMDGLLLDTERFYTIVQVEILKRFGKTFDWALKSKMIGKPALDAAKIFIDETGLQDELAPEGFLEEREEMLAKLFPDANLLPGVDRMVRHLAAKRVPMAVATSSHRRHYELKTTRHKDFFKLFHHVITGDDPAVKKGKPAPDIFEAAASRFDPPAPAPEYVLVFEDAPSGVRAARAAEMSVVMVPDENLDASLHHGAHQVLKSLDEFQPHEWGLPPYDEEDGHVYESETSIP</sequence>
<dbReference type="Gene3D" id="3.40.50.1000">
    <property type="entry name" value="HAD superfamily/HAD-like"/>
    <property type="match status" value="1"/>
</dbReference>
<keyword evidence="2" id="KW-0479">Metal-binding</keyword>
<evidence type="ECO:0000256" key="7">
    <source>
        <dbReference type="ARBA" id="ARBA00049369"/>
    </source>
</evidence>
<keyword evidence="11" id="KW-1185">Reference proteome</keyword>
<dbReference type="GO" id="GO:0016791">
    <property type="term" value="F:phosphatase activity"/>
    <property type="evidence" value="ECO:0000318"/>
    <property type="project" value="GO_Central"/>
</dbReference>
<dbReference type="SFLD" id="SFLDS00003">
    <property type="entry name" value="Haloacid_Dehalogenase"/>
    <property type="match status" value="1"/>
</dbReference>
<name>A0A1Y1HSN3_KLENI</name>
<dbReference type="OMA" id="IWCPHPG"/>
<keyword evidence="3" id="KW-0378">Hydrolase</keyword>
<dbReference type="InterPro" id="IPR023214">
    <property type="entry name" value="HAD_sf"/>
</dbReference>
<comment type="catalytic activity">
    <reaction evidence="6">
        <text>sn-glycerol 3-phosphate + H2O = glycerol + phosphate</text>
        <dbReference type="Rhea" id="RHEA:66372"/>
        <dbReference type="ChEBI" id="CHEBI:15377"/>
        <dbReference type="ChEBI" id="CHEBI:17754"/>
        <dbReference type="ChEBI" id="CHEBI:43474"/>
        <dbReference type="ChEBI" id="CHEBI:57597"/>
        <dbReference type="EC" id="3.1.3.21"/>
    </reaction>
</comment>
<evidence type="ECO:0000256" key="3">
    <source>
        <dbReference type="ARBA" id="ARBA00022801"/>
    </source>
</evidence>
<gene>
    <name evidence="10" type="ORF">KFL_000860120</name>
</gene>
<dbReference type="Proteomes" id="UP000054558">
    <property type="component" value="Unassembled WGS sequence"/>
</dbReference>
<dbReference type="EC" id="3.1.3.21" evidence="5"/>
<dbReference type="GO" id="GO:0006114">
    <property type="term" value="P:glycerol biosynthetic process"/>
    <property type="evidence" value="ECO:0007669"/>
    <property type="project" value="UniProtKB-ARBA"/>
</dbReference>
<dbReference type="Gene3D" id="1.10.150.240">
    <property type="entry name" value="Putative phosphatase, domain 2"/>
    <property type="match status" value="1"/>
</dbReference>
<keyword evidence="4" id="KW-0460">Magnesium</keyword>
<dbReference type="GO" id="GO:0043136">
    <property type="term" value="F:sn-glycerol 3-phosphatase activity"/>
    <property type="evidence" value="ECO:0007669"/>
    <property type="project" value="UniProtKB-ARBA"/>
</dbReference>
<evidence type="ECO:0000256" key="2">
    <source>
        <dbReference type="ARBA" id="ARBA00022723"/>
    </source>
</evidence>
<dbReference type="AlphaFoldDB" id="A0A1Y1HSN3"/>
<dbReference type="FunFam" id="3.40.50.1000:FF:000055">
    <property type="entry name" value="Haloacid dehalogenase-like hydrolase family protein"/>
    <property type="match status" value="1"/>
</dbReference>
<comment type="cofactor">
    <cofactor evidence="1">
        <name>Mg(2+)</name>
        <dbReference type="ChEBI" id="CHEBI:18420"/>
    </cofactor>
</comment>
<dbReference type="EMBL" id="DF237035">
    <property type="protein sequence ID" value="GAQ81640.1"/>
    <property type="molecule type" value="Genomic_DNA"/>
</dbReference>
<evidence type="ECO:0000313" key="11">
    <source>
        <dbReference type="Proteomes" id="UP000054558"/>
    </source>
</evidence>
<evidence type="ECO:0000256" key="6">
    <source>
        <dbReference type="ARBA" id="ARBA00048354"/>
    </source>
</evidence>
<dbReference type="InterPro" id="IPR036412">
    <property type="entry name" value="HAD-like_sf"/>
</dbReference>
<dbReference type="NCBIfam" id="TIGR01509">
    <property type="entry name" value="HAD-SF-IA-v3"/>
    <property type="match status" value="1"/>
</dbReference>
<organism evidence="10 11">
    <name type="scientific">Klebsormidium nitens</name>
    <name type="common">Green alga</name>
    <name type="synonym">Ulothrix nitens</name>
    <dbReference type="NCBI Taxonomy" id="105231"/>
    <lineage>
        <taxon>Eukaryota</taxon>
        <taxon>Viridiplantae</taxon>
        <taxon>Streptophyta</taxon>
        <taxon>Klebsormidiophyceae</taxon>
        <taxon>Klebsormidiales</taxon>
        <taxon>Klebsormidiaceae</taxon>
        <taxon>Klebsormidium</taxon>
    </lineage>
</organism>
<dbReference type="InterPro" id="IPR006439">
    <property type="entry name" value="HAD-SF_hydro_IA"/>
</dbReference>
<comment type="similarity">
    <text evidence="8">Belongs to the HAD-like hydrolase superfamily. DOG/GPP family.</text>
</comment>
<evidence type="ECO:0000256" key="4">
    <source>
        <dbReference type="ARBA" id="ARBA00022842"/>
    </source>
</evidence>
<comment type="catalytic activity">
    <reaction evidence="7">
        <text>sn-glycerol 1-phosphate + H2O = glycerol + phosphate</text>
        <dbReference type="Rhea" id="RHEA:46084"/>
        <dbReference type="ChEBI" id="CHEBI:15377"/>
        <dbReference type="ChEBI" id="CHEBI:17754"/>
        <dbReference type="ChEBI" id="CHEBI:43474"/>
        <dbReference type="ChEBI" id="CHEBI:57685"/>
        <dbReference type="EC" id="3.1.3.21"/>
    </reaction>
</comment>
<evidence type="ECO:0000256" key="5">
    <source>
        <dbReference type="ARBA" id="ARBA00038981"/>
    </source>
</evidence>
<dbReference type="SUPFAM" id="SSF56784">
    <property type="entry name" value="HAD-like"/>
    <property type="match status" value="1"/>
</dbReference>
<dbReference type="SFLD" id="SFLDG01135">
    <property type="entry name" value="C1.5.6:_HAD__Beta-PGM__Phospha"/>
    <property type="match status" value="1"/>
</dbReference>
<dbReference type="SFLD" id="SFLDG01129">
    <property type="entry name" value="C1.5:_HAD__Beta-PGM__Phosphata"/>
    <property type="match status" value="1"/>
</dbReference>
<accession>A0A1Y1HSN3</accession>
<dbReference type="InterPro" id="IPR045228">
    <property type="entry name" value="Gpp1/Gpp2-like"/>
</dbReference>
<dbReference type="CDD" id="cd07529">
    <property type="entry name" value="HAD_AtGPP-like"/>
    <property type="match status" value="1"/>
</dbReference>
<dbReference type="PANTHER" id="PTHR18901">
    <property type="entry name" value="2-DEOXYGLUCOSE-6-PHOSPHATE PHOSPHATASE 2"/>
    <property type="match status" value="1"/>
</dbReference>
<dbReference type="PANTHER" id="PTHR18901:SF38">
    <property type="entry name" value="PSEUDOURIDINE-5'-PHOSPHATASE"/>
    <property type="match status" value="1"/>
</dbReference>
<dbReference type="Pfam" id="PF00702">
    <property type="entry name" value="Hydrolase"/>
    <property type="match status" value="1"/>
</dbReference>
<dbReference type="FunFam" id="1.10.150.240:FF:000001">
    <property type="entry name" value="Haloacid dehalogenase-like hydrolase domain"/>
    <property type="match status" value="1"/>
</dbReference>
<evidence type="ECO:0000256" key="9">
    <source>
        <dbReference type="SAM" id="MobiDB-lite"/>
    </source>
</evidence>
<evidence type="ECO:0000256" key="1">
    <source>
        <dbReference type="ARBA" id="ARBA00001946"/>
    </source>
</evidence>
<evidence type="ECO:0000313" key="10">
    <source>
        <dbReference type="EMBL" id="GAQ81640.1"/>
    </source>
</evidence>
<proteinExistence type="inferred from homology"/>
<protein>
    <recommendedName>
        <fullName evidence="5">glycerol-1-phosphatase</fullName>
        <ecNumber evidence="5">3.1.3.21</ecNumber>
    </recommendedName>
</protein>
<dbReference type="GO" id="GO:0046872">
    <property type="term" value="F:metal ion binding"/>
    <property type="evidence" value="ECO:0007669"/>
    <property type="project" value="UniProtKB-KW"/>
</dbReference>